<sequence>MHANEPQEVRQLRQLTPAVEMIHHMSSPIPSPQTPQNMISTSFFDALQQKNMNTSSTYQARSGYEIYPQTSTSSLDMCLNDPYTTFFSTMIFDRLCIKTTIPNPSGHSTETDYHSLPSSPLDFNGVGSWDPSSTGPEIYPVDDNDADDEKEYEECAESDGYYSGNEMQYEYYGNDKEIFAAQEYVTLQEISFRS</sequence>
<dbReference type="Proteomes" id="UP000701801">
    <property type="component" value="Unassembled WGS sequence"/>
</dbReference>
<evidence type="ECO:0000313" key="2">
    <source>
        <dbReference type="Proteomes" id="UP000701801"/>
    </source>
</evidence>
<gene>
    <name evidence="1" type="ORF">HYALB_00007932</name>
</gene>
<organism evidence="1 2">
    <name type="scientific">Hymenoscyphus albidus</name>
    <dbReference type="NCBI Taxonomy" id="595503"/>
    <lineage>
        <taxon>Eukaryota</taxon>
        <taxon>Fungi</taxon>
        <taxon>Dikarya</taxon>
        <taxon>Ascomycota</taxon>
        <taxon>Pezizomycotina</taxon>
        <taxon>Leotiomycetes</taxon>
        <taxon>Helotiales</taxon>
        <taxon>Helotiaceae</taxon>
        <taxon>Hymenoscyphus</taxon>
    </lineage>
</organism>
<comment type="caution">
    <text evidence="1">The sequence shown here is derived from an EMBL/GenBank/DDBJ whole genome shotgun (WGS) entry which is preliminary data.</text>
</comment>
<proteinExistence type="predicted"/>
<dbReference type="OrthoDB" id="10372826at2759"/>
<dbReference type="EMBL" id="CAJVRM010000208">
    <property type="protein sequence ID" value="CAG8977236.1"/>
    <property type="molecule type" value="Genomic_DNA"/>
</dbReference>
<keyword evidence="2" id="KW-1185">Reference proteome</keyword>
<reference evidence="1" key="1">
    <citation type="submission" date="2021-07" db="EMBL/GenBank/DDBJ databases">
        <authorList>
            <person name="Durling M."/>
        </authorList>
    </citation>
    <scope>NUCLEOTIDE SEQUENCE</scope>
</reference>
<dbReference type="AlphaFoldDB" id="A0A9N9Q7X3"/>
<accession>A0A9N9Q7X3</accession>
<evidence type="ECO:0000313" key="1">
    <source>
        <dbReference type="EMBL" id="CAG8977236.1"/>
    </source>
</evidence>
<protein>
    <submittedName>
        <fullName evidence="1">Uncharacterized protein</fullName>
    </submittedName>
</protein>
<name>A0A9N9Q7X3_9HELO</name>